<reference evidence="6" key="1">
    <citation type="journal article" date="2009" name="Environ. Microbiol.">
        <title>Contribution of mobile genetic elements to Desulfovibrio vulgaris genome plasticity.</title>
        <authorList>
            <person name="Walker C.B."/>
            <person name="Stolyar S."/>
            <person name="Chivian D."/>
            <person name="Pinel N."/>
            <person name="Gabster J.A."/>
            <person name="Dehal P.S."/>
            <person name="He Z."/>
            <person name="Yang Z.K."/>
            <person name="Yen H.C."/>
            <person name="Zhou J."/>
            <person name="Wall J.D."/>
            <person name="Hazen T.C."/>
            <person name="Arkin A.P."/>
            <person name="Stahl D.A."/>
        </authorList>
    </citation>
    <scope>NUCLEOTIDE SEQUENCE [LARGE SCALE GENOMIC DNA]</scope>
    <source>
        <strain evidence="6">DP4</strain>
    </source>
</reference>
<dbReference type="InterPro" id="IPR000835">
    <property type="entry name" value="HTH_MarR-typ"/>
</dbReference>
<sequence precursor="true">MNSRLTSFSYRIAQLHRIITLRLGEALAPLGIGRSQYPFLAELFLGGDGRSQETLAGALHLDKGATARALASLEADGLVRRVVNPDDRRERFVVLTARGEALRKPLIDRLRRATEVIAADFSDEERHLTLGFLDRMLVNVGAETPQQRDARADSLVGEYGVPSLISQGSGTAHPTCFGKGQNDTDEAECISSSSVGAAQGSVVKVDVTDTMARESRTTGAAHE</sequence>
<dbReference type="RefSeq" id="WP_011792844.1">
    <property type="nucleotide sequence ID" value="NC_008751.1"/>
</dbReference>
<dbReference type="EMBL" id="CP000527">
    <property type="protein sequence ID" value="ABM29432.1"/>
    <property type="molecule type" value="Genomic_DNA"/>
</dbReference>
<dbReference type="PANTHER" id="PTHR42756">
    <property type="entry name" value="TRANSCRIPTIONAL REGULATOR, MARR"/>
    <property type="match status" value="1"/>
</dbReference>
<dbReference type="SUPFAM" id="SSF46785">
    <property type="entry name" value="Winged helix' DNA-binding domain"/>
    <property type="match status" value="1"/>
</dbReference>
<feature type="domain" description="HTH marR-type" evidence="4">
    <location>
        <begin position="2"/>
        <end position="138"/>
    </location>
</feature>
<dbReference type="KEGG" id="dvl:Dvul_2416"/>
<evidence type="ECO:0000313" key="5">
    <source>
        <dbReference type="EMBL" id="ABM29432.1"/>
    </source>
</evidence>
<keyword evidence="3" id="KW-0804">Transcription</keyword>
<evidence type="ECO:0000256" key="3">
    <source>
        <dbReference type="ARBA" id="ARBA00023163"/>
    </source>
</evidence>
<gene>
    <name evidence="5" type="ordered locus">Dvul_2416</name>
</gene>
<dbReference type="Gene3D" id="1.10.10.10">
    <property type="entry name" value="Winged helix-like DNA-binding domain superfamily/Winged helix DNA-binding domain"/>
    <property type="match status" value="1"/>
</dbReference>
<dbReference type="GO" id="GO:0003677">
    <property type="term" value="F:DNA binding"/>
    <property type="evidence" value="ECO:0007669"/>
    <property type="project" value="UniProtKB-KW"/>
</dbReference>
<keyword evidence="2" id="KW-0238">DNA-binding</keyword>
<dbReference type="PROSITE" id="PS50995">
    <property type="entry name" value="HTH_MARR_2"/>
    <property type="match status" value="1"/>
</dbReference>
<dbReference type="Proteomes" id="UP000009173">
    <property type="component" value="Chromosome"/>
</dbReference>
<organism evidence="5 6">
    <name type="scientific">Nitratidesulfovibrio vulgaris (strain DP4)</name>
    <name type="common">Desulfovibrio vulgaris</name>
    <dbReference type="NCBI Taxonomy" id="391774"/>
    <lineage>
        <taxon>Bacteria</taxon>
        <taxon>Pseudomonadati</taxon>
        <taxon>Thermodesulfobacteriota</taxon>
        <taxon>Desulfovibrionia</taxon>
        <taxon>Desulfovibrionales</taxon>
        <taxon>Desulfovibrionaceae</taxon>
        <taxon>Nitratidesulfovibrio</taxon>
    </lineage>
</organism>
<evidence type="ECO:0000259" key="4">
    <source>
        <dbReference type="PROSITE" id="PS50995"/>
    </source>
</evidence>
<accession>A0A0H3A9T4</accession>
<dbReference type="InterPro" id="IPR023187">
    <property type="entry name" value="Tscrpt_reg_MarR-type_CS"/>
</dbReference>
<evidence type="ECO:0000256" key="1">
    <source>
        <dbReference type="ARBA" id="ARBA00023015"/>
    </source>
</evidence>
<dbReference type="PROSITE" id="PS01117">
    <property type="entry name" value="HTH_MARR_1"/>
    <property type="match status" value="1"/>
</dbReference>
<dbReference type="SMART" id="SM00347">
    <property type="entry name" value="HTH_MARR"/>
    <property type="match status" value="1"/>
</dbReference>
<dbReference type="PANTHER" id="PTHR42756:SF1">
    <property type="entry name" value="TRANSCRIPTIONAL REPRESSOR OF EMRAB OPERON"/>
    <property type="match status" value="1"/>
</dbReference>
<dbReference type="HOGENOM" id="CLU_1243686_0_0_7"/>
<name>A0A0H3A9T4_NITV4</name>
<dbReference type="PRINTS" id="PR00598">
    <property type="entry name" value="HTHMARR"/>
</dbReference>
<dbReference type="InterPro" id="IPR036390">
    <property type="entry name" value="WH_DNA-bd_sf"/>
</dbReference>
<protein>
    <submittedName>
        <fullName evidence="5">Transcriptional regulator, MarR family</fullName>
    </submittedName>
</protein>
<dbReference type="Pfam" id="PF12802">
    <property type="entry name" value="MarR_2"/>
    <property type="match status" value="1"/>
</dbReference>
<dbReference type="AlphaFoldDB" id="A0A0H3A9T4"/>
<evidence type="ECO:0000256" key="2">
    <source>
        <dbReference type="ARBA" id="ARBA00023125"/>
    </source>
</evidence>
<dbReference type="InterPro" id="IPR036388">
    <property type="entry name" value="WH-like_DNA-bd_sf"/>
</dbReference>
<proteinExistence type="predicted"/>
<dbReference type="GO" id="GO:0003700">
    <property type="term" value="F:DNA-binding transcription factor activity"/>
    <property type="evidence" value="ECO:0007669"/>
    <property type="project" value="InterPro"/>
</dbReference>
<evidence type="ECO:0000313" key="6">
    <source>
        <dbReference type="Proteomes" id="UP000009173"/>
    </source>
</evidence>
<keyword evidence="1" id="KW-0805">Transcription regulation</keyword>